<dbReference type="RefSeq" id="WP_393991492.1">
    <property type="nucleotide sequence ID" value="NZ_JBAFVH010000002.1"/>
</dbReference>
<name>A0ABW6ZS16_9HYPH</name>
<sequence length="78" mass="9006">MTVSLLYQAEEVELEAIEYRDWIKILESTKDDRSRRTPEQIANMKLRLTRKEAAAETLRRLADRAEARRAADQGSAAE</sequence>
<evidence type="ECO:0000313" key="3">
    <source>
        <dbReference type="Proteomes" id="UP001604002"/>
    </source>
</evidence>
<accession>A0ABW6ZS16</accession>
<evidence type="ECO:0000313" key="2">
    <source>
        <dbReference type="EMBL" id="MFG1371511.1"/>
    </source>
</evidence>
<comment type="caution">
    <text evidence="2">The sequence shown here is derived from an EMBL/GenBank/DDBJ whole genome shotgun (WGS) entry which is preliminary data.</text>
</comment>
<dbReference type="Proteomes" id="UP001604002">
    <property type="component" value="Unassembled WGS sequence"/>
</dbReference>
<reference evidence="2 3" key="1">
    <citation type="submission" date="2024-02" db="EMBL/GenBank/DDBJ databases">
        <title>Expansion and revision of Xanthobacter and proposal of Roseixanthobacter gen. nov.</title>
        <authorList>
            <person name="Soltysiak M.P.M."/>
            <person name="Jalihal A."/>
            <person name="Ory A."/>
            <person name="Chrisophersen C."/>
            <person name="Lee A.D."/>
            <person name="Boulton J."/>
            <person name="Springer M."/>
        </authorList>
    </citation>
    <scope>NUCLEOTIDE SEQUENCE [LARGE SCALE GENOMIC DNA]</scope>
    <source>
        <strain evidence="2 3">23A</strain>
    </source>
</reference>
<gene>
    <name evidence="2" type="ORF">V5F32_04975</name>
</gene>
<evidence type="ECO:0008006" key="4">
    <source>
        <dbReference type="Google" id="ProtNLM"/>
    </source>
</evidence>
<organism evidence="2 3">
    <name type="scientific">Xanthobacter oligotrophicus</name>
    <dbReference type="NCBI Taxonomy" id="2607286"/>
    <lineage>
        <taxon>Bacteria</taxon>
        <taxon>Pseudomonadati</taxon>
        <taxon>Pseudomonadota</taxon>
        <taxon>Alphaproteobacteria</taxon>
        <taxon>Hyphomicrobiales</taxon>
        <taxon>Xanthobacteraceae</taxon>
        <taxon>Xanthobacter</taxon>
    </lineage>
</organism>
<keyword evidence="3" id="KW-1185">Reference proteome</keyword>
<feature type="coiled-coil region" evidence="1">
    <location>
        <begin position="41"/>
        <end position="68"/>
    </location>
</feature>
<keyword evidence="1" id="KW-0175">Coiled coil</keyword>
<dbReference type="EMBL" id="JBAFVH010000002">
    <property type="protein sequence ID" value="MFG1371511.1"/>
    <property type="molecule type" value="Genomic_DNA"/>
</dbReference>
<proteinExistence type="predicted"/>
<evidence type="ECO:0000256" key="1">
    <source>
        <dbReference type="SAM" id="Coils"/>
    </source>
</evidence>
<protein>
    <recommendedName>
        <fullName evidence="4">50S ribosomal protein L29</fullName>
    </recommendedName>
</protein>